<reference evidence="3" key="1">
    <citation type="submission" date="2018-06" db="EMBL/GenBank/DDBJ databases">
        <title>Whole genome sequencing of four bacterial strains from South Shetland trench revealing bio-synthetic gene clusters.</title>
        <authorList>
            <person name="Abdel-Mageed W.M."/>
            <person name="Lehri B."/>
            <person name="Jarmusch S."/>
            <person name="Miranda K."/>
            <person name="Goodfellow M."/>
            <person name="Jaspars M."/>
            <person name="Karlyshev A.V."/>
        </authorList>
    </citation>
    <scope>NUCLEOTIDE SEQUENCE [LARGE SCALE GENOMIC DNA]</scope>
    <source>
        <strain evidence="3">SST4</strain>
    </source>
</reference>
<feature type="domain" description="Polysaccharide pyruvyl transferase" evidence="1">
    <location>
        <begin position="12"/>
        <end position="351"/>
    </location>
</feature>
<comment type="caution">
    <text evidence="2">The sequence shown here is derived from an EMBL/GenBank/DDBJ whole genome shotgun (WGS) entry which is preliminary data.</text>
</comment>
<dbReference type="InterPro" id="IPR007345">
    <property type="entry name" value="Polysacch_pyruvyl_Trfase"/>
</dbReference>
<dbReference type="OrthoDB" id="446609at2"/>
<evidence type="ECO:0000313" key="2">
    <source>
        <dbReference type="EMBL" id="RBI65885.1"/>
    </source>
</evidence>
<evidence type="ECO:0000259" key="1">
    <source>
        <dbReference type="Pfam" id="PF04230"/>
    </source>
</evidence>
<dbReference type="Pfam" id="PF04230">
    <property type="entry name" value="PS_pyruv_trans"/>
    <property type="match status" value="1"/>
</dbReference>
<keyword evidence="3" id="KW-1185">Reference proteome</keyword>
<evidence type="ECO:0000313" key="3">
    <source>
        <dbReference type="Proteomes" id="UP000252204"/>
    </source>
</evidence>
<name>A0A365TKD8_9GAMM</name>
<sequence length="451" mass="48875">MDILIDHGSAWNVGDISMLESAVNELLLLMPEATLHVVDRPRLRTNIWDYERVKKYPPYQLLEPLQLDGGGWLSKAVIKNVGRVGRHVIRSGTAKRGFALEFPNRIVPPATLRMKPAGTVADYCGPFDALFVAGGGMITDTFSWGLIQRSALVRTFAAQGKPIVFTGQQIGPFESRHSRHLTAKTLRVATYVGVREPTASLDYARTLGARRYELMGDDSCGFSVDLKDAAQRLKKRGLEAGQFFAVNVRVGDYAAEHATHLNRIAELVGMLTERTGLPALVVPVALGGQKSDIISGYSLRKAVGDHVLVLDDEDLTAKTVKGVMGLAHGAVGVSYHFCTFALTQGIPAVCIHDGAYYGQKGDGIAAFWGDSRLSLPLPGLDASAASELVDSVWKDASLRVALSKRSREAEIHWKQVYANRVVPALQGIDVAATPSVARDEVVSKPRPTLPS</sequence>
<organism evidence="2 3">
    <name type="scientific">Vreelandella sulfidaeris</name>
    <dbReference type="NCBI Taxonomy" id="115553"/>
    <lineage>
        <taxon>Bacteria</taxon>
        <taxon>Pseudomonadati</taxon>
        <taxon>Pseudomonadota</taxon>
        <taxon>Gammaproteobacteria</taxon>
        <taxon>Oceanospirillales</taxon>
        <taxon>Halomonadaceae</taxon>
        <taxon>Vreelandella</taxon>
    </lineage>
</organism>
<dbReference type="PANTHER" id="PTHR36836">
    <property type="entry name" value="COLANIC ACID BIOSYNTHESIS PROTEIN WCAK"/>
    <property type="match status" value="1"/>
</dbReference>
<dbReference type="Proteomes" id="UP000252204">
    <property type="component" value="Unassembled WGS sequence"/>
</dbReference>
<accession>A0A365TKD8</accession>
<dbReference type="EMBL" id="QNTU01000013">
    <property type="protein sequence ID" value="RBI65885.1"/>
    <property type="molecule type" value="Genomic_DNA"/>
</dbReference>
<proteinExistence type="predicted"/>
<dbReference type="PANTHER" id="PTHR36836:SF1">
    <property type="entry name" value="COLANIC ACID BIOSYNTHESIS PROTEIN WCAK"/>
    <property type="match status" value="1"/>
</dbReference>
<dbReference type="AlphaFoldDB" id="A0A365TKD8"/>
<gene>
    <name evidence="2" type="ORF">DQ400_16660</name>
</gene>
<protein>
    <recommendedName>
        <fullName evidence="1">Polysaccharide pyruvyl transferase domain-containing protein</fullName>
    </recommendedName>
</protein>